<keyword evidence="1" id="KW-1133">Transmembrane helix</keyword>
<organism evidence="2 3">
    <name type="scientific">Candidatus Tidjanibacter faecipullorum</name>
    <dbReference type="NCBI Taxonomy" id="2838766"/>
    <lineage>
        <taxon>Bacteria</taxon>
        <taxon>Pseudomonadati</taxon>
        <taxon>Bacteroidota</taxon>
        <taxon>Bacteroidia</taxon>
        <taxon>Bacteroidales</taxon>
        <taxon>Rikenellaceae</taxon>
        <taxon>Tidjanibacter</taxon>
    </lineage>
</organism>
<dbReference type="AlphaFoldDB" id="A0A9D2DE13"/>
<evidence type="ECO:0000313" key="2">
    <source>
        <dbReference type="EMBL" id="HIZ15336.1"/>
    </source>
</evidence>
<feature type="transmembrane region" description="Helical" evidence="1">
    <location>
        <begin position="76"/>
        <end position="96"/>
    </location>
</feature>
<accession>A0A9D2DE13</accession>
<feature type="transmembrane region" description="Helical" evidence="1">
    <location>
        <begin position="480"/>
        <end position="500"/>
    </location>
</feature>
<protein>
    <recommendedName>
        <fullName evidence="4">Phospholipid/glycerol acyltransferase domain-containing protein</fullName>
    </recommendedName>
</protein>
<feature type="transmembrane region" description="Helical" evidence="1">
    <location>
        <begin position="242"/>
        <end position="260"/>
    </location>
</feature>
<feature type="transmembrane region" description="Helical" evidence="1">
    <location>
        <begin position="108"/>
        <end position="126"/>
    </location>
</feature>
<gene>
    <name evidence="2" type="ORF">H9816_05455</name>
</gene>
<dbReference type="Proteomes" id="UP000824014">
    <property type="component" value="Unassembled WGS sequence"/>
</dbReference>
<feature type="transmembrane region" description="Helical" evidence="1">
    <location>
        <begin position="209"/>
        <end position="236"/>
    </location>
</feature>
<proteinExistence type="predicted"/>
<feature type="transmembrane region" description="Helical" evidence="1">
    <location>
        <begin position="269"/>
        <end position="289"/>
    </location>
</feature>
<reference evidence="2" key="2">
    <citation type="submission" date="2021-04" db="EMBL/GenBank/DDBJ databases">
        <authorList>
            <person name="Gilroy R."/>
        </authorList>
    </citation>
    <scope>NUCLEOTIDE SEQUENCE</scope>
    <source>
        <strain evidence="2">ChiHjej11B10-19426</strain>
    </source>
</reference>
<evidence type="ECO:0008006" key="4">
    <source>
        <dbReference type="Google" id="ProtNLM"/>
    </source>
</evidence>
<keyword evidence="1" id="KW-0472">Membrane</keyword>
<feature type="transmembrane region" description="Helical" evidence="1">
    <location>
        <begin position="41"/>
        <end position="64"/>
    </location>
</feature>
<feature type="transmembrane region" description="Helical" evidence="1">
    <location>
        <begin position="341"/>
        <end position="368"/>
    </location>
</feature>
<name>A0A9D2DE13_9BACT</name>
<feature type="transmembrane region" description="Helical" evidence="1">
    <location>
        <begin position="165"/>
        <end position="188"/>
    </location>
</feature>
<feature type="transmembrane region" description="Helical" evidence="1">
    <location>
        <begin position="138"/>
        <end position="159"/>
    </location>
</feature>
<evidence type="ECO:0000313" key="3">
    <source>
        <dbReference type="Proteomes" id="UP000824014"/>
    </source>
</evidence>
<sequence length="687" mass="78511">MSGSKKSYRIQVALSLSNVNADFLQLILCMMVSHYMIGNPLYGGALFLFANIWILYFESGLRFLRRSRRPERAVEWPMWTLLSLSVFAGLALVFLYPGRMQVGRTNMVSFFVLLIAARSLLTWMVNRSLDRPGATQRIYKGLYQLLFFIPCAVFAWLIMDGFVRWMILCGTALTGFLLSFQGSTLVSLNKYLTHARQDKLRDIFSYRMFANMSLYAQVALSLGVLMYVCYVCFATPFFSARIYLQAAVWIVAVLLCSELFKRLATGRGWVLSINLFMAGAVCWIAGSLMMFRVHGLWNSTLWVGLLGFGLACITAVLDRYNGDFKLVARIAGRKVSDREMYFRSMITQVIAVIVSNAVMLCVVTVWVFVIPAAHEPRLPFVFRTFLLELPVVFMLASVGFALRQPLDERRRQKLFNFLRWNNRNKSAEQNLHDNLVGRRRVRFGVKILAFFVRPFLHLRVEGRENMDMAHFPSVFVCNHGIIYGPVAAVIYLPTYFRPWIDRKMVDRDLAAQEMYGRFLYRLPLLSARAKRGVARALARPVTWALNSFDPIPVEKNNLRNVMSTFNDTVCVLSEGDNVLIFPERPRRVRRGNKMTVEHRTDSVGTLFTGFANIGRMYYDKTGQALRFYPIYAGRRDHTLRIGEPVVFDPANDALEEKRRIAALLHDRMAALCAAGEAAGERSAAEQE</sequence>
<evidence type="ECO:0000256" key="1">
    <source>
        <dbReference type="SAM" id="Phobius"/>
    </source>
</evidence>
<keyword evidence="1" id="KW-0812">Transmembrane</keyword>
<dbReference type="EMBL" id="DXCC01000017">
    <property type="protein sequence ID" value="HIZ15336.1"/>
    <property type="molecule type" value="Genomic_DNA"/>
</dbReference>
<feature type="transmembrane region" description="Helical" evidence="1">
    <location>
        <begin position="380"/>
        <end position="402"/>
    </location>
</feature>
<reference evidence="2" key="1">
    <citation type="journal article" date="2021" name="PeerJ">
        <title>Extensive microbial diversity within the chicken gut microbiome revealed by metagenomics and culture.</title>
        <authorList>
            <person name="Gilroy R."/>
            <person name="Ravi A."/>
            <person name="Getino M."/>
            <person name="Pursley I."/>
            <person name="Horton D.L."/>
            <person name="Alikhan N.F."/>
            <person name="Baker D."/>
            <person name="Gharbi K."/>
            <person name="Hall N."/>
            <person name="Watson M."/>
            <person name="Adriaenssens E.M."/>
            <person name="Foster-Nyarko E."/>
            <person name="Jarju S."/>
            <person name="Secka A."/>
            <person name="Antonio M."/>
            <person name="Oren A."/>
            <person name="Chaudhuri R.R."/>
            <person name="La Ragione R."/>
            <person name="Hildebrand F."/>
            <person name="Pallen M.J."/>
        </authorList>
    </citation>
    <scope>NUCLEOTIDE SEQUENCE</scope>
    <source>
        <strain evidence="2">ChiHjej11B10-19426</strain>
    </source>
</reference>
<comment type="caution">
    <text evidence="2">The sequence shown here is derived from an EMBL/GenBank/DDBJ whole genome shotgun (WGS) entry which is preliminary data.</text>
</comment>
<feature type="transmembrane region" description="Helical" evidence="1">
    <location>
        <begin position="301"/>
        <end position="320"/>
    </location>
</feature>